<dbReference type="AlphaFoldDB" id="A0A8T7M8Y9"/>
<accession>A0A8T7M8Y9</accession>
<evidence type="ECO:0000313" key="4">
    <source>
        <dbReference type="Proteomes" id="UP001431572"/>
    </source>
</evidence>
<dbReference type="RefSeq" id="WP_341470426.1">
    <property type="nucleotide sequence ID" value="NZ_CP128400.1"/>
</dbReference>
<protein>
    <submittedName>
        <fullName evidence="1">Uncharacterized protein</fullName>
    </submittedName>
</protein>
<proteinExistence type="predicted"/>
<dbReference type="EMBL" id="JACATZ010000003">
    <property type="protein sequence ID" value="NWJ48590.1"/>
    <property type="molecule type" value="Genomic_DNA"/>
</dbReference>
<organism evidence="1 3">
    <name type="scientific">Candidatus Chlorohelix allophototropha</name>
    <dbReference type="NCBI Taxonomy" id="3003348"/>
    <lineage>
        <taxon>Bacteria</taxon>
        <taxon>Bacillati</taxon>
        <taxon>Chloroflexota</taxon>
        <taxon>Chloroflexia</taxon>
        <taxon>Candidatus Chloroheliales</taxon>
        <taxon>Candidatus Chloroheliaceae</taxon>
        <taxon>Candidatus Chlorohelix</taxon>
    </lineage>
</organism>
<keyword evidence="4" id="KW-1185">Reference proteome</keyword>
<evidence type="ECO:0000313" key="2">
    <source>
        <dbReference type="EMBL" id="WJW68520.1"/>
    </source>
</evidence>
<reference evidence="1 3" key="1">
    <citation type="submission" date="2020-06" db="EMBL/GenBank/DDBJ databases">
        <title>Anoxygenic phototrophic Chloroflexota member uses a Type I reaction center.</title>
        <authorList>
            <person name="Tsuji J.M."/>
            <person name="Shaw N.A."/>
            <person name="Nagashima S."/>
            <person name="Venkiteswaran J."/>
            <person name="Schiff S.L."/>
            <person name="Hanada S."/>
            <person name="Tank M."/>
            <person name="Neufeld J.D."/>
        </authorList>
    </citation>
    <scope>NUCLEOTIDE SEQUENCE [LARGE SCALE GENOMIC DNA]</scope>
    <source>
        <strain evidence="1">L227-S17</strain>
    </source>
</reference>
<dbReference type="EMBL" id="CP128400">
    <property type="protein sequence ID" value="WJW68520.1"/>
    <property type="molecule type" value="Genomic_DNA"/>
</dbReference>
<dbReference type="Proteomes" id="UP001431572">
    <property type="component" value="Chromosome 2"/>
</dbReference>
<dbReference type="Proteomes" id="UP000521676">
    <property type="component" value="Unassembled WGS sequence"/>
</dbReference>
<evidence type="ECO:0000313" key="3">
    <source>
        <dbReference type="Proteomes" id="UP000521676"/>
    </source>
</evidence>
<gene>
    <name evidence="1" type="ORF">HXX08_22250</name>
    <name evidence="2" type="ORF">OZ401_004134</name>
</gene>
<sequence>MAKEIILSVNSDPKSPKYLMWALDEVECEAIRLAIGSDDDYFPLLTTLSDYNEDFECLEERLLGLSQETIDLTIKLEEHHRDQPTIVKLLTMVGGLGALAHDFRMNVYGYAN</sequence>
<name>A0A8T7M8Y9_9CHLR</name>
<reference evidence="2" key="2">
    <citation type="journal article" date="2024" name="Nature">
        <title>Anoxygenic phototroph of the Chloroflexota uses a type I reaction centre.</title>
        <authorList>
            <person name="Tsuji J.M."/>
            <person name="Shaw N.A."/>
            <person name="Nagashima S."/>
            <person name="Venkiteswaran J.J."/>
            <person name="Schiff S.L."/>
            <person name="Watanabe T."/>
            <person name="Fukui M."/>
            <person name="Hanada S."/>
            <person name="Tank M."/>
            <person name="Neufeld J.D."/>
        </authorList>
    </citation>
    <scope>NUCLEOTIDE SEQUENCE</scope>
    <source>
        <strain evidence="2">L227-S17</strain>
    </source>
</reference>
<evidence type="ECO:0000313" key="1">
    <source>
        <dbReference type="EMBL" id="NWJ48590.1"/>
    </source>
</evidence>